<reference evidence="1 2" key="1">
    <citation type="submission" date="2015-11" db="EMBL/GenBank/DDBJ databases">
        <title>Genome-wide analysis reveals the secondary metabolome in Streptomyces kanasensis ZX01.</title>
        <authorList>
            <person name="Zhang G."/>
            <person name="Han L."/>
            <person name="Feng J."/>
            <person name="Zhang X."/>
        </authorList>
    </citation>
    <scope>NUCLEOTIDE SEQUENCE [LARGE SCALE GENOMIC DNA]</scope>
    <source>
        <strain evidence="1 2">ZX01</strain>
    </source>
</reference>
<dbReference type="EMBL" id="LNSV01000118">
    <property type="protein sequence ID" value="KUH35690.1"/>
    <property type="molecule type" value="Genomic_DNA"/>
</dbReference>
<sequence length="205" mass="22841">MQTTITPFTLAAWKAERTPGVRRRQFGWLGTSPDFGDIRVIWPALPHIDSHIATEVHGGSIPAALYEVRGLHVELMDMPTLNRAELRVGDGRVQMRRNRWASTRRGRSLRMTYLGDGYRLTAIDRRSYTLTREAGAEDPGSTIKVRQAGTGKNKRITVEASGRVLPADVSLAVLFAGVDRAVLTKRGAVRATFSRLFGFWAETYS</sequence>
<proteinExistence type="predicted"/>
<evidence type="ECO:0000313" key="2">
    <source>
        <dbReference type="Proteomes" id="UP000054011"/>
    </source>
</evidence>
<accession>A0A117IUC2</accession>
<comment type="caution">
    <text evidence="1">The sequence shown here is derived from an EMBL/GenBank/DDBJ whole genome shotgun (WGS) entry which is preliminary data.</text>
</comment>
<keyword evidence="2" id="KW-1185">Reference proteome</keyword>
<dbReference type="OrthoDB" id="4184981at2"/>
<protein>
    <submittedName>
        <fullName evidence="1">Uncharacterized protein</fullName>
    </submittedName>
</protein>
<dbReference type="Proteomes" id="UP000054011">
    <property type="component" value="Unassembled WGS sequence"/>
</dbReference>
<name>A0A117IUC2_9ACTN</name>
<dbReference type="AlphaFoldDB" id="A0A117IUC2"/>
<organism evidence="1 2">
    <name type="scientific">Streptomyces kanasensis</name>
    <dbReference type="NCBI Taxonomy" id="936756"/>
    <lineage>
        <taxon>Bacteria</taxon>
        <taxon>Bacillati</taxon>
        <taxon>Actinomycetota</taxon>
        <taxon>Actinomycetes</taxon>
        <taxon>Kitasatosporales</taxon>
        <taxon>Streptomycetaceae</taxon>
        <taxon>Streptomyces</taxon>
    </lineage>
</organism>
<gene>
    <name evidence="1" type="ORF">ATE80_27695</name>
</gene>
<dbReference type="RefSeq" id="WP_058945011.1">
    <property type="nucleotide sequence ID" value="NZ_LNSV01000118.1"/>
</dbReference>
<evidence type="ECO:0000313" key="1">
    <source>
        <dbReference type="EMBL" id="KUH35690.1"/>
    </source>
</evidence>